<proteinExistence type="predicted"/>
<organism evidence="3 4">
    <name type="scientific">Enterocloster bolteae 90B8</name>
    <dbReference type="NCBI Taxonomy" id="997897"/>
    <lineage>
        <taxon>Bacteria</taxon>
        <taxon>Bacillati</taxon>
        <taxon>Bacillota</taxon>
        <taxon>Clostridia</taxon>
        <taxon>Lachnospirales</taxon>
        <taxon>Lachnospiraceae</taxon>
        <taxon>Enterocloster</taxon>
    </lineage>
</organism>
<accession>R0AYJ5</accession>
<dbReference type="PANTHER" id="PTHR33678">
    <property type="entry name" value="BLL1576 PROTEIN"/>
    <property type="match status" value="1"/>
</dbReference>
<dbReference type="PATRIC" id="fig|997897.5.peg.3577"/>
<feature type="region of interest" description="Disordered" evidence="1">
    <location>
        <begin position="295"/>
        <end position="318"/>
    </location>
</feature>
<dbReference type="RefSeq" id="WP_002572872.1">
    <property type="nucleotide sequence ID" value="NZ_KB851155.1"/>
</dbReference>
<dbReference type="PANTHER" id="PTHR33678:SF2">
    <property type="match status" value="1"/>
</dbReference>
<feature type="domain" description="Transposase IS66 central" evidence="2">
    <location>
        <begin position="73"/>
        <end position="303"/>
    </location>
</feature>
<dbReference type="AlphaFoldDB" id="R0AYJ5"/>
<evidence type="ECO:0000313" key="3">
    <source>
        <dbReference type="EMBL" id="ENZ37112.1"/>
    </source>
</evidence>
<dbReference type="InterPro" id="IPR052344">
    <property type="entry name" value="Transposase-related"/>
</dbReference>
<reference evidence="3 4" key="1">
    <citation type="submission" date="2013-01" db="EMBL/GenBank/DDBJ databases">
        <title>The Genome Sequence of Clostridium bolteae 90B8.</title>
        <authorList>
            <consortium name="The Broad Institute Genome Sequencing Platform"/>
            <person name="Earl A."/>
            <person name="Ward D."/>
            <person name="Feldgarden M."/>
            <person name="Gevers D."/>
            <person name="Courvalin P."/>
            <person name="Lambert T."/>
            <person name="Walker B."/>
            <person name="Young S.K."/>
            <person name="Zeng Q."/>
            <person name="Gargeya S."/>
            <person name="Fitzgerald M."/>
            <person name="Haas B."/>
            <person name="Abouelleil A."/>
            <person name="Alvarado L."/>
            <person name="Arachchi H.M."/>
            <person name="Berlin A.M."/>
            <person name="Chapman S.B."/>
            <person name="Dewar J."/>
            <person name="Goldberg J."/>
            <person name="Griggs A."/>
            <person name="Gujja S."/>
            <person name="Hansen M."/>
            <person name="Howarth C."/>
            <person name="Imamovic A."/>
            <person name="Larimer J."/>
            <person name="McCowan C."/>
            <person name="Murphy C."/>
            <person name="Neiman D."/>
            <person name="Pearson M."/>
            <person name="Priest M."/>
            <person name="Roberts A."/>
            <person name="Saif S."/>
            <person name="Shea T."/>
            <person name="Sisk P."/>
            <person name="Sykes S."/>
            <person name="Wortman J."/>
            <person name="Nusbaum C."/>
            <person name="Birren B."/>
        </authorList>
    </citation>
    <scope>NUCLEOTIDE SEQUENCE [LARGE SCALE GENOMIC DNA]</scope>
    <source>
        <strain evidence="3 4">90B8</strain>
    </source>
</reference>
<dbReference type="Proteomes" id="UP000013041">
    <property type="component" value="Unassembled WGS sequence"/>
</dbReference>
<dbReference type="HOGENOM" id="CLU_039294_2_0_9"/>
<sequence length="318" mass="36420">MIKEIETPSAKGYLTKYVIDLDVAPLITELHIYADEAGRFHVPLEYRSDVTYGPNVKALSVELYREGVMSNDRSAAFLNAAGNGQLGLSDGSIYHFCKGFSERAQESYAHLGERLLNQKVVLTDATVVSVNGKQNYIRNFSVGNTVIYHAMNEKTIQSMKSLPFLREFTGGLVHDHETARYHFGTGHAECNVHLLRYLKKNTEDTGHSWSGEMVCLLCSANRERKHQIAQGLEAFPAKERAGFEERYQELIRKGRKQNVETKHSYAKKEEQTLLNRMEKYRQNHLMFLNDFEVPFDNNMSERDEPPKDGRRIPQGQRE</sequence>
<evidence type="ECO:0000256" key="1">
    <source>
        <dbReference type="SAM" id="MobiDB-lite"/>
    </source>
</evidence>
<dbReference type="Pfam" id="PF03050">
    <property type="entry name" value="DDE_Tnp_IS66"/>
    <property type="match status" value="1"/>
</dbReference>
<feature type="compositionally biased region" description="Basic and acidic residues" evidence="1">
    <location>
        <begin position="299"/>
        <end position="318"/>
    </location>
</feature>
<gene>
    <name evidence="3" type="ORF">HMPREF1097_03382</name>
</gene>
<name>R0AYJ5_9FIRM</name>
<dbReference type="EMBL" id="AGYG01000022">
    <property type="protein sequence ID" value="ENZ37112.1"/>
    <property type="molecule type" value="Genomic_DNA"/>
</dbReference>
<dbReference type="InterPro" id="IPR004291">
    <property type="entry name" value="Transposase_IS66_central"/>
</dbReference>
<comment type="caution">
    <text evidence="3">The sequence shown here is derived from an EMBL/GenBank/DDBJ whole genome shotgun (WGS) entry which is preliminary data.</text>
</comment>
<protein>
    <recommendedName>
        <fullName evidence="2">Transposase IS66 central domain-containing protein</fullName>
    </recommendedName>
</protein>
<evidence type="ECO:0000313" key="4">
    <source>
        <dbReference type="Proteomes" id="UP000013041"/>
    </source>
</evidence>
<evidence type="ECO:0000259" key="2">
    <source>
        <dbReference type="Pfam" id="PF03050"/>
    </source>
</evidence>